<dbReference type="EMBL" id="KP211958">
    <property type="protein sequence ID" value="AJK27521.1"/>
    <property type="molecule type" value="Genomic_DNA"/>
</dbReference>
<evidence type="ECO:0000313" key="1">
    <source>
        <dbReference type="EMBL" id="AJK27521.1"/>
    </source>
</evidence>
<dbReference type="RefSeq" id="YP_009188169.1">
    <property type="nucleotide sequence ID" value="NC_028663.1"/>
</dbReference>
<gene>
    <name evidence="1" type="ORF">PTIM40_94</name>
</gene>
<organism evidence="1 2">
    <name type="scientific">Cyanophage P-TIM40</name>
    <dbReference type="NCBI Taxonomy" id="1589733"/>
    <lineage>
        <taxon>Viruses</taxon>
        <taxon>Duplodnaviria</taxon>
        <taxon>Heunggongvirae</taxon>
        <taxon>Uroviricota</taxon>
        <taxon>Caudoviricetes</taxon>
        <taxon>Pantevenvirales</taxon>
        <taxon>Kyanoviridae</taxon>
        <taxon>Libanvirus</taxon>
        <taxon>Libanvirus ptim40</taxon>
    </lineage>
</organism>
<protein>
    <submittedName>
        <fullName evidence="1">Uncharacterized protein</fullName>
    </submittedName>
</protein>
<accession>A0A0C5AAW2</accession>
<dbReference type="Proteomes" id="UP000032135">
    <property type="component" value="Segment"/>
</dbReference>
<dbReference type="KEGG" id="vg:26516639"/>
<sequence length="176" mass="18845">MAFGFLKPVAAINGLPCSGHGLCLPPVVHSTEACGAPPRPRTIRIKEYSCWWPPLTLTPLTPLGPNRATVLVNGFPIMLAGDKFIPHPSTCTNIVIHMCPCGKSLCPKPTPYPCSILTTEDKGIGHDRTVYPTTLTVFALKRLVARQLDPLGVGFPGFSYPCSSVVAYGSMNVWAG</sequence>
<keyword evidence="2" id="KW-1185">Reference proteome</keyword>
<dbReference type="OrthoDB" id="19998at10239"/>
<name>A0A0C5AAW2_9CAUD</name>
<evidence type="ECO:0000313" key="2">
    <source>
        <dbReference type="Proteomes" id="UP000032135"/>
    </source>
</evidence>
<reference evidence="1 2" key="1">
    <citation type="submission" date="2014-11" db="EMBL/GenBank/DDBJ databases">
        <authorList>
            <person name="Fedida A."/>
            <person name="Lindell D."/>
        </authorList>
    </citation>
    <scope>NUCLEOTIDE SEQUENCE [LARGE SCALE GENOMIC DNA]</scope>
</reference>
<proteinExistence type="predicted"/>
<dbReference type="GeneID" id="26516639"/>